<gene>
    <name evidence="1" type="ORF">M513_03348</name>
    <name evidence="2" type="ORF">M514_03348</name>
</gene>
<feature type="non-terminal residue" evidence="1">
    <location>
        <position position="1"/>
    </location>
</feature>
<evidence type="ECO:0000313" key="1">
    <source>
        <dbReference type="EMBL" id="KFD55909.1"/>
    </source>
</evidence>
<keyword evidence="3" id="KW-1185">Reference proteome</keyword>
<sequence>WLAWHTSIQTRGIPRPSTSFFNPHIFPTKPLKPKICCAVRMGMFTSKFNEIAVSLGSRKPVL</sequence>
<dbReference type="EMBL" id="KL363197">
    <property type="protein sequence ID" value="KFD55909.1"/>
    <property type="molecule type" value="Genomic_DNA"/>
</dbReference>
<evidence type="ECO:0000313" key="3">
    <source>
        <dbReference type="Proteomes" id="UP000030764"/>
    </source>
</evidence>
<evidence type="ECO:0000313" key="2">
    <source>
        <dbReference type="EMBL" id="KFD70241.1"/>
    </source>
</evidence>
<feature type="non-terminal residue" evidence="1">
    <location>
        <position position="62"/>
    </location>
</feature>
<accession>A0A085MFB3</accession>
<proteinExistence type="predicted"/>
<name>A0A085MFB3_9BILA</name>
<dbReference type="Proteomes" id="UP000030758">
    <property type="component" value="Unassembled WGS sequence"/>
</dbReference>
<reference evidence="1 3" key="1">
    <citation type="journal article" date="2014" name="Nat. Genet.">
        <title>Genome and transcriptome of the porcine whipworm Trichuris suis.</title>
        <authorList>
            <person name="Jex A.R."/>
            <person name="Nejsum P."/>
            <person name="Schwarz E.M."/>
            <person name="Hu L."/>
            <person name="Young N.D."/>
            <person name="Hall R.S."/>
            <person name="Korhonen P.K."/>
            <person name="Liao S."/>
            <person name="Thamsborg S."/>
            <person name="Xia J."/>
            <person name="Xu P."/>
            <person name="Wang S."/>
            <person name="Scheerlinck J.P."/>
            <person name="Hofmann A."/>
            <person name="Sternberg P.W."/>
            <person name="Wang J."/>
            <person name="Gasser R.B."/>
        </authorList>
    </citation>
    <scope>NUCLEOTIDE SEQUENCE [LARGE SCALE GENOMIC DNA]</scope>
    <source>
        <strain evidence="2">DCEP-RM93F</strain>
        <strain evidence="1">DCEP-RM93M</strain>
    </source>
</reference>
<dbReference type="AlphaFoldDB" id="A0A085MFB3"/>
<dbReference type="EMBL" id="KL367489">
    <property type="protein sequence ID" value="KFD70241.1"/>
    <property type="molecule type" value="Genomic_DNA"/>
</dbReference>
<organism evidence="1 3">
    <name type="scientific">Trichuris suis</name>
    <name type="common">pig whipworm</name>
    <dbReference type="NCBI Taxonomy" id="68888"/>
    <lineage>
        <taxon>Eukaryota</taxon>
        <taxon>Metazoa</taxon>
        <taxon>Ecdysozoa</taxon>
        <taxon>Nematoda</taxon>
        <taxon>Enoplea</taxon>
        <taxon>Dorylaimia</taxon>
        <taxon>Trichinellida</taxon>
        <taxon>Trichuridae</taxon>
        <taxon>Trichuris</taxon>
    </lineage>
</organism>
<dbReference type="Proteomes" id="UP000030764">
    <property type="component" value="Unassembled WGS sequence"/>
</dbReference>
<protein>
    <submittedName>
        <fullName evidence="1">Uncharacterized protein</fullName>
    </submittedName>
</protein>